<keyword evidence="19" id="KW-1185">Reference proteome</keyword>
<keyword evidence="3" id="KW-0227">DNA damage</keyword>
<evidence type="ECO:0000259" key="16">
    <source>
        <dbReference type="PROSITE" id="PS51198"/>
    </source>
</evidence>
<dbReference type="InterPro" id="IPR014016">
    <property type="entry name" value="UvrD-like_ATP-bd"/>
</dbReference>
<evidence type="ECO:0000313" key="18">
    <source>
        <dbReference type="EMBL" id="MCW4450719.1"/>
    </source>
</evidence>
<keyword evidence="5 14" id="KW-0347">Helicase</keyword>
<evidence type="ECO:0000256" key="11">
    <source>
        <dbReference type="ARBA" id="ARBA00034617"/>
    </source>
</evidence>
<evidence type="ECO:0000256" key="5">
    <source>
        <dbReference type="ARBA" id="ARBA00022806"/>
    </source>
</evidence>
<dbReference type="PROSITE" id="PS51217">
    <property type="entry name" value="UVRD_HELICASE_CTER"/>
    <property type="match status" value="1"/>
</dbReference>
<evidence type="ECO:0000256" key="4">
    <source>
        <dbReference type="ARBA" id="ARBA00022801"/>
    </source>
</evidence>
<evidence type="ECO:0000256" key="14">
    <source>
        <dbReference type="PROSITE-ProRule" id="PRU00560"/>
    </source>
</evidence>
<proteinExistence type="predicted"/>
<keyword evidence="8" id="KW-0238">DNA-binding</keyword>
<feature type="domain" description="UvrD-like helicase ATP-binding" evidence="16">
    <location>
        <begin position="1"/>
        <end position="475"/>
    </location>
</feature>
<dbReference type="Gene3D" id="1.10.3170.10">
    <property type="entry name" value="Recbcd, chain B, domain 2"/>
    <property type="match status" value="1"/>
</dbReference>
<dbReference type="Gene3D" id="3.90.320.10">
    <property type="match status" value="1"/>
</dbReference>
<keyword evidence="7 14" id="KW-0067">ATP-binding</keyword>
<feature type="domain" description="UvrD-like helicase C-terminal" evidence="17">
    <location>
        <begin position="476"/>
        <end position="751"/>
    </location>
</feature>
<dbReference type="SUPFAM" id="SSF52540">
    <property type="entry name" value="P-loop containing nucleoside triphosphate hydrolases"/>
    <property type="match status" value="1"/>
</dbReference>
<keyword evidence="1" id="KW-0540">Nuclease</keyword>
<evidence type="ECO:0000256" key="13">
    <source>
        <dbReference type="ARBA" id="ARBA00048988"/>
    </source>
</evidence>
<evidence type="ECO:0000256" key="9">
    <source>
        <dbReference type="ARBA" id="ARBA00023204"/>
    </source>
</evidence>
<dbReference type="RefSeq" id="WP_265142980.1">
    <property type="nucleotide sequence ID" value="NZ_JAPCHZ010000001.1"/>
</dbReference>
<accession>A0ABT3JJ79</accession>
<feature type="binding site" evidence="14">
    <location>
        <begin position="11"/>
        <end position="18"/>
    </location>
    <ligand>
        <name>ATP</name>
        <dbReference type="ChEBI" id="CHEBI:30616"/>
    </ligand>
</feature>
<feature type="coiled-coil region" evidence="15">
    <location>
        <begin position="222"/>
        <end position="249"/>
    </location>
</feature>
<dbReference type="InterPro" id="IPR000212">
    <property type="entry name" value="DNA_helicase_UvrD/REP"/>
</dbReference>
<dbReference type="EMBL" id="JAPCHZ010000001">
    <property type="protein sequence ID" value="MCW4450719.1"/>
    <property type="molecule type" value="Genomic_DNA"/>
</dbReference>
<comment type="catalytic activity">
    <reaction evidence="13">
        <text>ATP + H2O = ADP + phosphate + H(+)</text>
        <dbReference type="Rhea" id="RHEA:13065"/>
        <dbReference type="ChEBI" id="CHEBI:15377"/>
        <dbReference type="ChEBI" id="CHEBI:15378"/>
        <dbReference type="ChEBI" id="CHEBI:30616"/>
        <dbReference type="ChEBI" id="CHEBI:43474"/>
        <dbReference type="ChEBI" id="CHEBI:456216"/>
        <dbReference type="EC" id="5.6.2.4"/>
    </reaction>
</comment>
<dbReference type="PANTHER" id="PTHR11070">
    <property type="entry name" value="UVRD / RECB / PCRA DNA HELICASE FAMILY MEMBER"/>
    <property type="match status" value="1"/>
</dbReference>
<evidence type="ECO:0000256" key="8">
    <source>
        <dbReference type="ARBA" id="ARBA00023125"/>
    </source>
</evidence>
<evidence type="ECO:0000256" key="1">
    <source>
        <dbReference type="ARBA" id="ARBA00022722"/>
    </source>
</evidence>
<reference evidence="18 19" key="1">
    <citation type="submission" date="2022-10" db="EMBL/GenBank/DDBJ databases">
        <title>Kaistella sp. BT-6-1-3.</title>
        <authorList>
            <person name="Ai J."/>
            <person name="Deng Z."/>
        </authorList>
    </citation>
    <scope>NUCLEOTIDE SEQUENCE [LARGE SCALE GENOMIC DNA]</scope>
    <source>
        <strain evidence="18 19">BT6-1-3</strain>
    </source>
</reference>
<dbReference type="InterPro" id="IPR011604">
    <property type="entry name" value="PDDEXK-like_dom_sf"/>
</dbReference>
<dbReference type="Proteomes" id="UP001209107">
    <property type="component" value="Unassembled WGS sequence"/>
</dbReference>
<dbReference type="PANTHER" id="PTHR11070:SF67">
    <property type="entry name" value="DNA 3'-5' HELICASE"/>
    <property type="match status" value="1"/>
</dbReference>
<keyword evidence="2 14" id="KW-0547">Nucleotide-binding</keyword>
<protein>
    <recommendedName>
        <fullName evidence="12">DNA 3'-5' helicase</fullName>
        <ecNumber evidence="12">5.6.2.4</ecNumber>
    </recommendedName>
</protein>
<name>A0ABT3JJ79_9FLAO</name>
<dbReference type="Pfam" id="PF13361">
    <property type="entry name" value="UvrD_C"/>
    <property type="match status" value="2"/>
</dbReference>
<evidence type="ECO:0000256" key="2">
    <source>
        <dbReference type="ARBA" id="ARBA00022741"/>
    </source>
</evidence>
<comment type="caution">
    <text evidence="18">The sequence shown here is derived from an EMBL/GenBank/DDBJ whole genome shotgun (WGS) entry which is preliminary data.</text>
</comment>
<dbReference type="InterPro" id="IPR027417">
    <property type="entry name" value="P-loop_NTPase"/>
</dbReference>
<keyword evidence="9" id="KW-0234">DNA repair</keyword>
<keyword evidence="4 14" id="KW-0378">Hydrolase</keyword>
<keyword evidence="10" id="KW-0413">Isomerase</keyword>
<evidence type="ECO:0000256" key="15">
    <source>
        <dbReference type="SAM" id="Coils"/>
    </source>
</evidence>
<dbReference type="EC" id="5.6.2.4" evidence="12"/>
<keyword evidence="15" id="KW-0175">Coiled coil</keyword>
<evidence type="ECO:0000256" key="10">
    <source>
        <dbReference type="ARBA" id="ARBA00023235"/>
    </source>
</evidence>
<evidence type="ECO:0000256" key="3">
    <source>
        <dbReference type="ARBA" id="ARBA00022763"/>
    </source>
</evidence>
<dbReference type="PROSITE" id="PS51198">
    <property type="entry name" value="UVRD_HELICASE_ATP_BIND"/>
    <property type="match status" value="1"/>
</dbReference>
<evidence type="ECO:0000259" key="17">
    <source>
        <dbReference type="PROSITE" id="PS51217"/>
    </source>
</evidence>
<comment type="catalytic activity">
    <reaction evidence="11">
        <text>Couples ATP hydrolysis with the unwinding of duplex DNA by translocating in the 3'-5' direction.</text>
        <dbReference type="EC" id="5.6.2.4"/>
    </reaction>
</comment>
<organism evidence="18 19">
    <name type="scientific">Kaistella yananensis</name>
    <dbReference type="NCBI Taxonomy" id="2989820"/>
    <lineage>
        <taxon>Bacteria</taxon>
        <taxon>Pseudomonadati</taxon>
        <taxon>Bacteroidota</taxon>
        <taxon>Flavobacteriia</taxon>
        <taxon>Flavobacteriales</taxon>
        <taxon>Weeksellaceae</taxon>
        <taxon>Chryseobacterium group</taxon>
        <taxon>Kaistella</taxon>
    </lineage>
</organism>
<evidence type="ECO:0000313" key="19">
    <source>
        <dbReference type="Proteomes" id="UP001209107"/>
    </source>
</evidence>
<dbReference type="Gene3D" id="3.40.50.300">
    <property type="entry name" value="P-loop containing nucleotide triphosphate hydrolases"/>
    <property type="match status" value="3"/>
</dbReference>
<gene>
    <name evidence="18" type="ORF">OK344_00655</name>
</gene>
<evidence type="ECO:0000256" key="12">
    <source>
        <dbReference type="ARBA" id="ARBA00034808"/>
    </source>
</evidence>
<keyword evidence="6" id="KW-0269">Exonuclease</keyword>
<dbReference type="Pfam" id="PF00580">
    <property type="entry name" value="UvrD-helicase"/>
    <property type="match status" value="1"/>
</dbReference>
<sequence>MQQKNYRVINASAGSGKTYALVQNLLAICLKHPSQPDKIGNILALTFTNKAANEMKHRIIDWLKKFSMPGYESNQDLINIREKLKNDGYHLTLEDIHFRSKKILDYVLHHYSTLNIGTIDKFNSRLVRSFSYELGLAQNFNLEINSEPFLIEAVEKMLEDIGAENEISEAFMDYVNYSLDNDERVNLNKTLYTSAKEYVQDKHYFRLDQNKDFDWLSYEKSKKNLREDLKNLRTDSINIIEEVNQLLKEKNLEVADFAGGNSNSIAKFFNEARKYYHKERPDFPIPANEEGALIKFQAGASGSGKSRQSDILEIIDYLISQRRKLFQNYILTKKKEKILQAILPLKVNKDIQDKLAQIEEENDVVLLSKFNILIHENLREEPSSFIYEKVGTKFSHYFFDEFQDTSFLQWQNFIPLRDHATSSQDMSFSLVGDPKQSIYRFRGGDSQLMLDIINKKEKSLVHAELENLENNWRSAKNIVDFNNQLYLFLSGNTQAEHCEIFGSGSQQTAKSKLEGKVRINLIENTTKKVFYEEVAEKMREDIQRCIDKGFKLSDITILCRGNFDIFSFSQLLGNAKITYQEKEDYIKTISESGLTLNLSSTLLALAEFLRWEQNPKNYQFPVKMLYYLKVLGRIDVKDFSAEMMEMLTLKNKAEMQDFIAKKYDLQLSSKNLLQLNLYNFVEHFLQEFSVENKETDFLFNYLEMLYAYSQNAASTLKDFIRYWDEEANVTTIQASENLDAVKLMTIHKAKGLEFPVVFLPMKNEHKDAKFSNWLDIDAQNGLSSVNINPFGRELEAYDENMAKFNQENIYQNKIDRYCLQYVATTRAVDELFFYIEKPNKTSNNLEIYEFLEPKIPRNENGEPLSSFDLYKVADENQQRRQNVTVNENSTKPILFKSGQKSNPDAIKIATPSKNYQNRVEKVRTGIFTHEILSKINSERDVDRTLESYVLEGIITLEEKEEIHHRILSIIKNENYSKYFTENQVVINEKDMMISENGESKIYRPDRLIDTGNGYIIIDFKTGAEQEKHLVQINEYKSILEKLGKKVLETQLIYV</sequence>
<evidence type="ECO:0000256" key="7">
    <source>
        <dbReference type="ARBA" id="ARBA00022840"/>
    </source>
</evidence>
<evidence type="ECO:0000256" key="6">
    <source>
        <dbReference type="ARBA" id="ARBA00022839"/>
    </source>
</evidence>
<dbReference type="InterPro" id="IPR014017">
    <property type="entry name" value="DNA_helicase_UvrD-like_C"/>
</dbReference>